<protein>
    <submittedName>
        <fullName evidence="2">Uncharacterized protein</fullName>
    </submittedName>
</protein>
<feature type="signal peptide" evidence="1">
    <location>
        <begin position="1"/>
        <end position="16"/>
    </location>
</feature>
<accession>L7FNE6</accession>
<name>L7FNE6_ENTIV</name>
<feature type="chain" id="PRO_5003974119" evidence="1">
    <location>
        <begin position="17"/>
        <end position="193"/>
    </location>
</feature>
<proteinExistence type="predicted"/>
<dbReference type="VEuPathDB" id="AmoebaDB:EIN_116130"/>
<dbReference type="RefSeq" id="XP_004261293.1">
    <property type="nucleotide sequence ID" value="XM_004261245.1"/>
</dbReference>
<evidence type="ECO:0000256" key="1">
    <source>
        <dbReference type="SAM" id="SignalP"/>
    </source>
</evidence>
<evidence type="ECO:0000313" key="3">
    <source>
        <dbReference type="Proteomes" id="UP000014680"/>
    </source>
</evidence>
<keyword evidence="3" id="KW-1185">Reference proteome</keyword>
<dbReference type="Proteomes" id="UP000014680">
    <property type="component" value="Unassembled WGS sequence"/>
</dbReference>
<keyword evidence="1" id="KW-0732">Signal</keyword>
<reference evidence="2 3" key="1">
    <citation type="submission" date="2012-10" db="EMBL/GenBank/DDBJ databases">
        <authorList>
            <person name="Zafar N."/>
            <person name="Inman J."/>
            <person name="Hall N."/>
            <person name="Lorenzi H."/>
            <person name="Caler E."/>
        </authorList>
    </citation>
    <scope>NUCLEOTIDE SEQUENCE [LARGE SCALE GENOMIC DNA]</scope>
    <source>
        <strain evidence="2 3">IP1</strain>
    </source>
</reference>
<evidence type="ECO:0000313" key="2">
    <source>
        <dbReference type="EMBL" id="ELP94522.1"/>
    </source>
</evidence>
<dbReference type="GeneID" id="14893527"/>
<dbReference type="EMBL" id="KB206203">
    <property type="protein sequence ID" value="ELP94522.1"/>
    <property type="molecule type" value="Genomic_DNA"/>
</dbReference>
<dbReference type="KEGG" id="eiv:EIN_116130"/>
<organism evidence="2 3">
    <name type="scientific">Entamoeba invadens IP1</name>
    <dbReference type="NCBI Taxonomy" id="370355"/>
    <lineage>
        <taxon>Eukaryota</taxon>
        <taxon>Amoebozoa</taxon>
        <taxon>Evosea</taxon>
        <taxon>Archamoebae</taxon>
        <taxon>Mastigamoebida</taxon>
        <taxon>Entamoebidae</taxon>
        <taxon>Entamoeba</taxon>
    </lineage>
</organism>
<gene>
    <name evidence="2" type="ORF">EIN_116130</name>
</gene>
<sequence length="193" mass="22258">MLKLLLSFILLTSSNSLEFSFEEDFEDNPYGLRYNPLRSLQGLENTLAYFGNEMTAFLTLISQNTLVFGSSYINSIEKVKACLLNMKEEANVAVRTNNKLTTQEMWARLLSIFGQYDFKKNMKNVLGKASGVRRRVQANVRITRQKEQIFEKISYLETGVRNLQEACELFDSDPDLKSNRAFKNLKQKISKIK</sequence>
<dbReference type="AlphaFoldDB" id="L7FNE6"/>